<evidence type="ECO:0000313" key="5">
    <source>
        <dbReference type="Proteomes" id="UP000221837"/>
    </source>
</evidence>
<dbReference type="Pfam" id="PF13538">
    <property type="entry name" value="UvrD_C_2"/>
    <property type="match status" value="1"/>
</dbReference>
<keyword evidence="2" id="KW-0067">ATP-binding</keyword>
<keyword evidence="5" id="KW-1185">Reference proteome</keyword>
<dbReference type="InterPro" id="IPR027785">
    <property type="entry name" value="UvrD-like_helicase_C"/>
</dbReference>
<evidence type="ECO:0000259" key="3">
    <source>
        <dbReference type="Pfam" id="PF13538"/>
    </source>
</evidence>
<evidence type="ECO:0000256" key="2">
    <source>
        <dbReference type="ARBA" id="ARBA00022840"/>
    </source>
</evidence>
<reference evidence="4" key="1">
    <citation type="submission" date="2017-02" db="EMBL/GenBank/DDBJ databases">
        <title>Genome sequence of Serratia marcescens phage BF.</title>
        <authorList>
            <person name="Casey E."/>
            <person name="Fitzgerald B."/>
            <person name="Mahony J."/>
            <person name="Lugli G."/>
            <person name="Ventura M."/>
            <person name="van Sinderen D."/>
        </authorList>
    </citation>
    <scope>NUCLEOTIDE SEQUENCE [LARGE SCALE GENOMIC DNA]</scope>
</reference>
<keyword evidence="4" id="KW-0347">Helicase</keyword>
<feature type="domain" description="UvrD-like helicase C-terminal" evidence="3">
    <location>
        <begin position="392"/>
        <end position="440"/>
    </location>
</feature>
<dbReference type="InterPro" id="IPR050534">
    <property type="entry name" value="Coronavir_polyprotein_1ab"/>
</dbReference>
<dbReference type="CDD" id="cd18809">
    <property type="entry name" value="SF1_C_RecD"/>
    <property type="match status" value="1"/>
</dbReference>
<dbReference type="Gene3D" id="3.40.50.300">
    <property type="entry name" value="P-loop containing nucleotide triphosphate hydrolases"/>
    <property type="match status" value="3"/>
</dbReference>
<dbReference type="GO" id="GO:0003678">
    <property type="term" value="F:DNA helicase activity"/>
    <property type="evidence" value="ECO:0007669"/>
    <property type="project" value="UniProtKB-ARBA"/>
</dbReference>
<dbReference type="SUPFAM" id="SSF52540">
    <property type="entry name" value="P-loop containing nucleoside triphosphate hydrolases"/>
    <property type="match status" value="1"/>
</dbReference>
<name>A0A1S6UAW9_9CAUD</name>
<dbReference type="OrthoDB" id="5394at10239"/>
<dbReference type="InterPro" id="IPR027417">
    <property type="entry name" value="P-loop_NTPase"/>
</dbReference>
<dbReference type="Proteomes" id="UP000221837">
    <property type="component" value="Genome"/>
</dbReference>
<dbReference type="EMBL" id="KY630187">
    <property type="protein sequence ID" value="AQW88837.1"/>
    <property type="molecule type" value="Genomic_DNA"/>
</dbReference>
<gene>
    <name evidence="4" type="ORF">BF_0312</name>
</gene>
<evidence type="ECO:0000313" key="4">
    <source>
        <dbReference type="EMBL" id="AQW88837.1"/>
    </source>
</evidence>
<keyword evidence="4" id="KW-0378">Hydrolase</keyword>
<protein>
    <submittedName>
        <fullName evidence="4">DNA helicase Dda</fullName>
    </submittedName>
</protein>
<organism evidence="4 5">
    <name type="scientific">Serratia phage BF</name>
    <dbReference type="NCBI Taxonomy" id="1962671"/>
    <lineage>
        <taxon>Viruses</taxon>
        <taxon>Duplodnaviria</taxon>
        <taxon>Heunggongvirae</taxon>
        <taxon>Uroviricota</taxon>
        <taxon>Caudoviricetes</taxon>
        <taxon>Eneladusvirus</taxon>
        <taxon>Eneladusvirus BF</taxon>
    </lineage>
</organism>
<dbReference type="GO" id="GO:0005524">
    <property type="term" value="F:ATP binding"/>
    <property type="evidence" value="ECO:0007669"/>
    <property type="project" value="UniProtKB-KW"/>
</dbReference>
<proteinExistence type="predicted"/>
<dbReference type="PANTHER" id="PTHR43788:SF6">
    <property type="entry name" value="DNA HELICASE B"/>
    <property type="match status" value="1"/>
</dbReference>
<accession>A0A1S6UAW9</accession>
<sequence length="446" mass="51515">MSITLTDKQQYIFDDIIDRINNFPGRTEAVIVGYAGTGKSTLVSKIIENIYQGYNIAVTSPTHKANSVLRNMLRDVGLDKDDALVSTIHSFLGLKLVYEKNRQVLKHDPRSANSTAMVDVLFVDECSMISEEMYNHILSQIHRVRRAVIFIGDSCQLPPVEAEGTLGETKLSPTFDIKLKYELTEVLRQALDNPIINIATQIRECIGTNRDPLLILNQLEGLETIHPIEDEMEFLDIYKMYINEHRGSANKIYDFVQENKIIAYTNYRVNFANMYIRNEVFPEHTNSEFISGEPIVFETTTENCPYMVQQVIQCPEIRAESFLGIDCWQFKLPNGSYISGVGPYSRLKLEAHLEDLVDKIERKVENPLTKKPFMWQDYYVIKNKMNVINYPYATTAHKSQGSTFNNIWFDTDFIERIPNNDTKCRILYTALTRPRYHVMLRKNGRF</sequence>
<evidence type="ECO:0000256" key="1">
    <source>
        <dbReference type="ARBA" id="ARBA00022741"/>
    </source>
</evidence>
<dbReference type="Pfam" id="PF13604">
    <property type="entry name" value="AAA_30"/>
    <property type="match status" value="1"/>
</dbReference>
<keyword evidence="1" id="KW-0547">Nucleotide-binding</keyword>
<dbReference type="PANTHER" id="PTHR43788">
    <property type="entry name" value="DNA2/NAM7 HELICASE FAMILY MEMBER"/>
    <property type="match status" value="1"/>
</dbReference>